<dbReference type="PANTHER" id="PTHR32347">
    <property type="entry name" value="EFFLUX SYSTEM COMPONENT YKNX-RELATED"/>
    <property type="match status" value="1"/>
</dbReference>
<name>A0A2U1B3Z9_9BACT</name>
<dbReference type="GeneID" id="78294902"/>
<accession>A0A2U1B3Z9</accession>
<sequence>MPENNIQRENLELKARLQAMGGILRLSHDAVLQPDLKSLAVHIVNNSRPLVQYVRSCLVAADGAAPRILAEMSQVEVNSHSEYANNIRLIASVLKIEAPQEISAADIDRLAPSEAARRAFQAVLGERRRLYVVPLSSPRIPGSKAHPYLWIMEFNGAVPPHVKTSTGLLADEYGSALWSFTAGGGRPWKRKRLLRPRNILLGLLLLFLVALFTVSVDNNIAAEFVLKPKTTFSAYSKFDSVVRKCHVKDGSKVEAGTVILEYDTERMQFQLAAAEAAFRTADAEYEQESKAAFTDPEKLARAKLLALRREQAAVAIGEAKWFIENSVVRAPITGMLALADGSADKLTGRALRAGDKEFDIFGSDGVAAEIMVPEKDSAILEQSPSSTLFLHTSPELPIVGKILSIRRYPELTEQNFYSYNIRAELAGERLPELQVGMRGIARLSGGRVKLGYYLFRSLVLWWRGV</sequence>
<keyword evidence="3" id="KW-1133">Transmembrane helix</keyword>
<dbReference type="Gene3D" id="2.40.50.100">
    <property type="match status" value="1"/>
</dbReference>
<protein>
    <submittedName>
        <fullName evidence="4">HlyD family efflux transporter periplasmic adaptor subunit</fullName>
    </submittedName>
    <submittedName>
        <fullName evidence="5">HlyD family secretion protein</fullName>
    </submittedName>
</protein>
<evidence type="ECO:0000256" key="2">
    <source>
        <dbReference type="ARBA" id="ARBA00023054"/>
    </source>
</evidence>
<comment type="caution">
    <text evidence="5">The sequence shown here is derived from an EMBL/GenBank/DDBJ whole genome shotgun (WGS) entry which is preliminary data.</text>
</comment>
<dbReference type="GO" id="GO:0030313">
    <property type="term" value="C:cell envelope"/>
    <property type="evidence" value="ECO:0007669"/>
    <property type="project" value="UniProtKB-SubCell"/>
</dbReference>
<dbReference type="Gene3D" id="1.10.287.470">
    <property type="entry name" value="Helix hairpin bin"/>
    <property type="match status" value="1"/>
</dbReference>
<evidence type="ECO:0000313" key="6">
    <source>
        <dbReference type="Proteomes" id="UP000245959"/>
    </source>
</evidence>
<feature type="transmembrane region" description="Helical" evidence="3">
    <location>
        <begin position="199"/>
        <end position="216"/>
    </location>
</feature>
<keyword evidence="3" id="KW-0472">Membrane</keyword>
<dbReference type="InterPro" id="IPR050465">
    <property type="entry name" value="UPF0194_transport"/>
</dbReference>
<dbReference type="EMBL" id="JABAEW010000037">
    <property type="protein sequence ID" value="NMD88093.1"/>
    <property type="molecule type" value="Genomic_DNA"/>
</dbReference>
<dbReference type="SUPFAM" id="SSF111369">
    <property type="entry name" value="HlyD-like secretion proteins"/>
    <property type="match status" value="1"/>
</dbReference>
<evidence type="ECO:0000256" key="1">
    <source>
        <dbReference type="ARBA" id="ARBA00004196"/>
    </source>
</evidence>
<evidence type="ECO:0000313" key="4">
    <source>
        <dbReference type="EMBL" id="NMD88093.1"/>
    </source>
</evidence>
<dbReference type="EMBL" id="QEKH01000009">
    <property type="protein sequence ID" value="PVY43414.1"/>
    <property type="molecule type" value="Genomic_DNA"/>
</dbReference>
<evidence type="ECO:0000313" key="7">
    <source>
        <dbReference type="Proteomes" id="UP000576225"/>
    </source>
</evidence>
<reference evidence="5 6" key="1">
    <citation type="submission" date="2018-04" db="EMBL/GenBank/DDBJ databases">
        <title>Genomic Encyclopedia of Type Strains, Phase IV (KMG-IV): sequencing the most valuable type-strain genomes for metagenomic binning, comparative biology and taxonomic classification.</title>
        <authorList>
            <person name="Goeker M."/>
        </authorList>
    </citation>
    <scope>NUCLEOTIDE SEQUENCE [LARGE SCALE GENOMIC DNA]</scope>
    <source>
        <strain evidence="5 6">DSM 14823</strain>
    </source>
</reference>
<proteinExistence type="predicted"/>
<dbReference type="RefSeq" id="WP_116883593.1">
    <property type="nucleotide sequence ID" value="NZ_CABMMC010000034.1"/>
</dbReference>
<reference evidence="4 7" key="2">
    <citation type="submission" date="2020-04" db="EMBL/GenBank/DDBJ databases">
        <authorList>
            <person name="Hitch T.C.A."/>
            <person name="Wylensek D."/>
            <person name="Clavel T."/>
        </authorList>
    </citation>
    <scope>NUCLEOTIDE SEQUENCE [LARGE SCALE GENOMIC DNA]</scope>
    <source>
        <strain evidence="4 7">COR2-253-APC-1A</strain>
    </source>
</reference>
<evidence type="ECO:0000313" key="5">
    <source>
        <dbReference type="EMBL" id="PVY43414.1"/>
    </source>
</evidence>
<dbReference type="Proteomes" id="UP000576225">
    <property type="component" value="Unassembled WGS sequence"/>
</dbReference>
<comment type="subcellular location">
    <subcellularLocation>
        <location evidence="1">Cell envelope</location>
    </subcellularLocation>
</comment>
<dbReference type="AlphaFoldDB" id="A0A2U1B3Z9"/>
<evidence type="ECO:0000256" key="3">
    <source>
        <dbReference type="SAM" id="Phobius"/>
    </source>
</evidence>
<dbReference type="Proteomes" id="UP000245959">
    <property type="component" value="Unassembled WGS sequence"/>
</dbReference>
<keyword evidence="3" id="KW-0812">Transmembrane</keyword>
<organism evidence="5 6">
    <name type="scientific">Victivallis vadensis</name>
    <dbReference type="NCBI Taxonomy" id="172901"/>
    <lineage>
        <taxon>Bacteria</taxon>
        <taxon>Pseudomonadati</taxon>
        <taxon>Lentisphaerota</taxon>
        <taxon>Lentisphaeria</taxon>
        <taxon>Victivallales</taxon>
        <taxon>Victivallaceae</taxon>
        <taxon>Victivallis</taxon>
    </lineage>
</organism>
<keyword evidence="6" id="KW-1185">Reference proteome</keyword>
<gene>
    <name evidence="5" type="ORF">C8D82_109100</name>
    <name evidence="4" type="ORF">HF882_16010</name>
</gene>
<dbReference type="OrthoDB" id="9763546at2"/>
<keyword evidence="2" id="KW-0175">Coiled coil</keyword>